<dbReference type="Proteomes" id="UP000645462">
    <property type="component" value="Unassembled WGS sequence"/>
</dbReference>
<feature type="compositionally biased region" description="Polar residues" evidence="2">
    <location>
        <begin position="218"/>
        <end position="264"/>
    </location>
</feature>
<feature type="coiled-coil region" evidence="1">
    <location>
        <begin position="52"/>
        <end position="86"/>
    </location>
</feature>
<comment type="caution">
    <text evidence="3">The sequence shown here is derived from an EMBL/GenBank/DDBJ whole genome shotgun (WGS) entry which is preliminary data.</text>
</comment>
<sequence>MVTFGTELASLYKKISIERDGRADAAADRSAGVAAIAAEAQELLRQASANRAAFAMNARQDAEALRAKLTEQTEQLRTEVSNFRADARAAAGVRSDARQAVASDLNKRLAAYSKSLSDETTAFMVDARKARTDSFSDLSARLSDVVRATQQSVSELRSSVFAELNTARGFAHADTAHPTSTEQSVVVKPASDPKPEQDAEKVSTSDTLKPTAEKKAASDSTPQAKTTGNASGNAKSTQSDTNSSREAIKNESASKTGVRPNKSS</sequence>
<evidence type="ECO:0000256" key="2">
    <source>
        <dbReference type="SAM" id="MobiDB-lite"/>
    </source>
</evidence>
<accession>A0ABQ1LJ92</accession>
<dbReference type="RefSeq" id="WP_188484345.1">
    <property type="nucleotide sequence ID" value="NZ_BMFC01000027.1"/>
</dbReference>
<protein>
    <recommendedName>
        <fullName evidence="5">Phasin domain-containing protein</fullName>
    </recommendedName>
</protein>
<reference evidence="4" key="1">
    <citation type="journal article" date="2019" name="Int. J. Syst. Evol. Microbiol.">
        <title>The Global Catalogue of Microorganisms (GCM) 10K type strain sequencing project: providing services to taxonomists for standard genome sequencing and annotation.</title>
        <authorList>
            <consortium name="The Broad Institute Genomics Platform"/>
            <consortium name="The Broad Institute Genome Sequencing Center for Infectious Disease"/>
            <person name="Wu L."/>
            <person name="Ma J."/>
        </authorList>
    </citation>
    <scope>NUCLEOTIDE SEQUENCE [LARGE SCALE GENOMIC DNA]</scope>
    <source>
        <strain evidence="4">CGMCC 1.12478</strain>
    </source>
</reference>
<gene>
    <name evidence="3" type="ORF">GCM10011363_44980</name>
</gene>
<evidence type="ECO:0000313" key="4">
    <source>
        <dbReference type="Proteomes" id="UP000645462"/>
    </source>
</evidence>
<dbReference type="EMBL" id="BMFC01000027">
    <property type="protein sequence ID" value="GGC23501.1"/>
    <property type="molecule type" value="Genomic_DNA"/>
</dbReference>
<dbReference type="SUPFAM" id="SSF58113">
    <property type="entry name" value="Apolipoprotein A-I"/>
    <property type="match status" value="1"/>
</dbReference>
<evidence type="ECO:0000313" key="3">
    <source>
        <dbReference type="EMBL" id="GGC23501.1"/>
    </source>
</evidence>
<feature type="region of interest" description="Disordered" evidence="2">
    <location>
        <begin position="172"/>
        <end position="264"/>
    </location>
</feature>
<feature type="compositionally biased region" description="Basic and acidic residues" evidence="2">
    <location>
        <begin position="191"/>
        <end position="203"/>
    </location>
</feature>
<name>A0ABQ1LJ92_9RHOB</name>
<proteinExistence type="predicted"/>
<keyword evidence="4" id="KW-1185">Reference proteome</keyword>
<keyword evidence="1" id="KW-0175">Coiled coil</keyword>
<organism evidence="3 4">
    <name type="scientific">Marivita lacus</name>
    <dbReference type="NCBI Taxonomy" id="1323742"/>
    <lineage>
        <taxon>Bacteria</taxon>
        <taxon>Pseudomonadati</taxon>
        <taxon>Pseudomonadota</taxon>
        <taxon>Alphaproteobacteria</taxon>
        <taxon>Rhodobacterales</taxon>
        <taxon>Roseobacteraceae</taxon>
        <taxon>Marivita</taxon>
    </lineage>
</organism>
<dbReference type="Gene3D" id="1.20.5.1230">
    <property type="entry name" value="Apolipoprotein A-I"/>
    <property type="match status" value="1"/>
</dbReference>
<evidence type="ECO:0008006" key="5">
    <source>
        <dbReference type="Google" id="ProtNLM"/>
    </source>
</evidence>
<evidence type="ECO:0000256" key="1">
    <source>
        <dbReference type="SAM" id="Coils"/>
    </source>
</evidence>